<dbReference type="InterPro" id="IPR018247">
    <property type="entry name" value="EF_Hand_1_Ca_BS"/>
</dbReference>
<gene>
    <name evidence="1" type="ORF">HW561_14715</name>
</gene>
<dbReference type="EMBL" id="JABXWT010000008">
    <property type="protein sequence ID" value="NVO57045.1"/>
    <property type="molecule type" value="Genomic_DNA"/>
</dbReference>
<keyword evidence="2" id="KW-1185">Reference proteome</keyword>
<evidence type="ECO:0000313" key="1">
    <source>
        <dbReference type="EMBL" id="NVO57045.1"/>
    </source>
</evidence>
<dbReference type="PROSITE" id="PS00018">
    <property type="entry name" value="EF_HAND_1"/>
    <property type="match status" value="1"/>
</dbReference>
<dbReference type="RefSeq" id="WP_176866067.1">
    <property type="nucleotide sequence ID" value="NZ_JABXWT010000008.1"/>
</dbReference>
<comment type="caution">
    <text evidence="1">The sequence shown here is derived from an EMBL/GenBank/DDBJ whole genome shotgun (WGS) entry which is preliminary data.</text>
</comment>
<protein>
    <submittedName>
        <fullName evidence="1">Phage holin family protein</fullName>
    </submittedName>
</protein>
<reference evidence="1 2" key="1">
    <citation type="submission" date="2020-06" db="EMBL/GenBank/DDBJ databases">
        <authorList>
            <person name="Cao W.R."/>
        </authorList>
    </citation>
    <scope>NUCLEOTIDE SEQUENCE [LARGE SCALE GENOMIC DNA]</scope>
    <source>
        <strain evidence="1 2">B1Z28</strain>
    </source>
</reference>
<sequence length="166" mass="17784">MNDTTEPYPQGKALALLAYALDVDSDDTISREELDRLVDDVCEDETERARLVSVLANPNNSQLPAVLAELVSSRLDRLKDTLEILMDNDDVFGVWSQRVAGGGLLASIGFTVTSIVTGGWAALAIGAGIVASGATSVGRSKLKKQTRAARRAVEQTERVIDQIKGK</sequence>
<name>A0ABX2PS98_9RHOB</name>
<organism evidence="1 2">
    <name type="scientific">Ruegeria haliotis</name>
    <dbReference type="NCBI Taxonomy" id="2747601"/>
    <lineage>
        <taxon>Bacteria</taxon>
        <taxon>Pseudomonadati</taxon>
        <taxon>Pseudomonadota</taxon>
        <taxon>Alphaproteobacteria</taxon>
        <taxon>Rhodobacterales</taxon>
        <taxon>Roseobacteraceae</taxon>
        <taxon>Ruegeria</taxon>
    </lineage>
</organism>
<dbReference type="Proteomes" id="UP000630805">
    <property type="component" value="Unassembled WGS sequence"/>
</dbReference>
<accession>A0ABX2PS98</accession>
<proteinExistence type="predicted"/>
<evidence type="ECO:0000313" key="2">
    <source>
        <dbReference type="Proteomes" id="UP000630805"/>
    </source>
</evidence>